<proteinExistence type="predicted"/>
<dbReference type="PANTHER" id="PTHR34512:SF30">
    <property type="entry name" value="OUTER MEMBRANE PROTEIN ASSEMBLY FACTOR BAMB"/>
    <property type="match status" value="1"/>
</dbReference>
<dbReference type="Gene3D" id="2.40.10.480">
    <property type="match status" value="1"/>
</dbReference>
<dbReference type="RefSeq" id="WP_114584676.1">
    <property type="nucleotide sequence ID" value="NZ_CP031150.1"/>
</dbReference>
<dbReference type="SUPFAM" id="SSF50998">
    <property type="entry name" value="Quinoprotein alcohol dehydrogenase-like"/>
    <property type="match status" value="2"/>
</dbReference>
<dbReference type="InterPro" id="IPR015943">
    <property type="entry name" value="WD40/YVTN_repeat-like_dom_sf"/>
</dbReference>
<dbReference type="InterPro" id="IPR006311">
    <property type="entry name" value="TAT_signal"/>
</dbReference>
<feature type="domain" description="Pyrrolo-quinoline quinone repeat" evidence="1">
    <location>
        <begin position="92"/>
        <end position="208"/>
    </location>
</feature>
<evidence type="ECO:0000313" key="2">
    <source>
        <dbReference type="EMBL" id="AXG05527.1"/>
    </source>
</evidence>
<dbReference type="Pfam" id="PF13360">
    <property type="entry name" value="PQQ_2"/>
    <property type="match status" value="2"/>
</dbReference>
<keyword evidence="3" id="KW-1185">Reference proteome</keyword>
<dbReference type="EMBL" id="CP031150">
    <property type="protein sequence ID" value="AXG05527.1"/>
    <property type="molecule type" value="Genomic_DNA"/>
</dbReference>
<name>A0A345E005_9EURY</name>
<organism evidence="2 3">
    <name type="scientific">Haloplanus rubicundus</name>
    <dbReference type="NCBI Taxonomy" id="1547898"/>
    <lineage>
        <taxon>Archaea</taxon>
        <taxon>Methanobacteriati</taxon>
        <taxon>Methanobacteriota</taxon>
        <taxon>Stenosarchaea group</taxon>
        <taxon>Halobacteria</taxon>
        <taxon>Halobacteriales</taxon>
        <taxon>Haloferacaceae</taxon>
        <taxon>Haloplanus</taxon>
    </lineage>
</organism>
<evidence type="ECO:0000313" key="3">
    <source>
        <dbReference type="Proteomes" id="UP000253273"/>
    </source>
</evidence>
<dbReference type="GeneID" id="37282367"/>
<dbReference type="PROSITE" id="PS51318">
    <property type="entry name" value="TAT"/>
    <property type="match status" value="1"/>
</dbReference>
<dbReference type="InterPro" id="IPR002372">
    <property type="entry name" value="PQQ_rpt_dom"/>
</dbReference>
<feature type="domain" description="Pyrrolo-quinoline quinone repeat" evidence="1">
    <location>
        <begin position="315"/>
        <end position="405"/>
    </location>
</feature>
<dbReference type="PROSITE" id="PS51257">
    <property type="entry name" value="PROKAR_LIPOPROTEIN"/>
    <property type="match status" value="1"/>
</dbReference>
<dbReference type="Gene3D" id="2.130.10.10">
    <property type="entry name" value="YVTN repeat-like/Quinoprotein amine dehydrogenase"/>
    <property type="match status" value="2"/>
</dbReference>
<dbReference type="AlphaFoldDB" id="A0A345E005"/>
<dbReference type="OrthoDB" id="8638at2157"/>
<dbReference type="KEGG" id="haj:DU500_03240"/>
<dbReference type="InterPro" id="IPR011047">
    <property type="entry name" value="Quinoprotein_ADH-like_sf"/>
</dbReference>
<reference evidence="2 3" key="1">
    <citation type="submission" date="2018-07" db="EMBL/GenBank/DDBJ databases">
        <title>Genome sequences of Haloplanus sp. CBA1113.</title>
        <authorList>
            <person name="Kim Y.B."/>
            <person name="Roh S.W."/>
        </authorList>
    </citation>
    <scope>NUCLEOTIDE SEQUENCE [LARGE SCALE GENOMIC DNA]</scope>
    <source>
        <strain evidence="2 3">CBA1113</strain>
    </source>
</reference>
<evidence type="ECO:0000259" key="1">
    <source>
        <dbReference type="Pfam" id="PF13360"/>
    </source>
</evidence>
<gene>
    <name evidence="2" type="ORF">DU500_03240</name>
</gene>
<sequence>MRTPSRRAVLGAIGLAATGGVAGCLDVPRSTPGRIDDDGLPASAVATTTFRGGLRRRGVYPDATVPDEPRVAWTIRDVNTGDHTAAKASPVATPDGDVVVPGDTGEVRRVTPGGDVVWTAAVEEAARGIHGTPTVVNGTVYVGAYDGALYAFDLDTGERFWRRKLGDAIGSSPGYHDGVVYIAVEYYAPSGAMFGVDAVTGEVVWEDRRPTDHPHSTCAIDRDAGRLVVGSNDGRLYAWTYPDLTFAWAFETGDAIKGPVATHDGSAVFGSWDDHVYRVALDDGVEEWAVETGGMVMSGPAVEAATDTVYVGGHDSRLRALDAATGDARWTFDTDGWITGCPTVAGDAVLVGSYDRRCYALEKRTGEERWAVEGVGDVTSAPTVLDGAVYFTDRASAAHLDGGDGPTGGLYKLVEAQDG</sequence>
<dbReference type="Proteomes" id="UP000253273">
    <property type="component" value="Chromosome"/>
</dbReference>
<protein>
    <submittedName>
        <fullName evidence="2">Cell surface protein</fullName>
    </submittedName>
</protein>
<dbReference type="InterPro" id="IPR018391">
    <property type="entry name" value="PQQ_b-propeller_rpt"/>
</dbReference>
<dbReference type="SMART" id="SM00564">
    <property type="entry name" value="PQQ"/>
    <property type="match status" value="5"/>
</dbReference>
<dbReference type="PANTHER" id="PTHR34512">
    <property type="entry name" value="CELL SURFACE PROTEIN"/>
    <property type="match status" value="1"/>
</dbReference>
<accession>A0A345E005</accession>